<keyword evidence="3" id="KW-1185">Reference proteome</keyword>
<protein>
    <submittedName>
        <fullName evidence="2">Uncharacterized protein</fullName>
    </submittedName>
</protein>
<dbReference type="EMBL" id="CAXAMN010026151">
    <property type="protein sequence ID" value="CAK9101006.1"/>
    <property type="molecule type" value="Genomic_DNA"/>
</dbReference>
<sequence length="141" mass="15857">MIRESSLELAIAHALHALIVAVSYAAPPPALVQPQVVAGRWSCREEESNWDVHDQWGAMLRTPRLLLKFYSDPEINSSCKEANYVGIYHLSSKSAELSRTFQGNNSWHVLLSKSNPDVQSVFELGPKWTVSHKMQLSDPTR</sequence>
<accession>A0ABP0RP98</accession>
<keyword evidence="1" id="KW-0732">Signal</keyword>
<comment type="caution">
    <text evidence="2">The sequence shown here is derived from an EMBL/GenBank/DDBJ whole genome shotgun (WGS) entry which is preliminary data.</text>
</comment>
<name>A0ABP0RP98_9DINO</name>
<feature type="signal peptide" evidence="1">
    <location>
        <begin position="1"/>
        <end position="25"/>
    </location>
</feature>
<evidence type="ECO:0000313" key="2">
    <source>
        <dbReference type="EMBL" id="CAK9101006.1"/>
    </source>
</evidence>
<gene>
    <name evidence="2" type="ORF">CCMP2556_LOCUS47660</name>
</gene>
<reference evidence="2 3" key="1">
    <citation type="submission" date="2024-02" db="EMBL/GenBank/DDBJ databases">
        <authorList>
            <person name="Chen Y."/>
            <person name="Shah S."/>
            <person name="Dougan E. K."/>
            <person name="Thang M."/>
            <person name="Chan C."/>
        </authorList>
    </citation>
    <scope>NUCLEOTIDE SEQUENCE [LARGE SCALE GENOMIC DNA]</scope>
</reference>
<evidence type="ECO:0000256" key="1">
    <source>
        <dbReference type="SAM" id="SignalP"/>
    </source>
</evidence>
<dbReference type="Proteomes" id="UP001642484">
    <property type="component" value="Unassembled WGS sequence"/>
</dbReference>
<organism evidence="2 3">
    <name type="scientific">Durusdinium trenchii</name>
    <dbReference type="NCBI Taxonomy" id="1381693"/>
    <lineage>
        <taxon>Eukaryota</taxon>
        <taxon>Sar</taxon>
        <taxon>Alveolata</taxon>
        <taxon>Dinophyceae</taxon>
        <taxon>Suessiales</taxon>
        <taxon>Symbiodiniaceae</taxon>
        <taxon>Durusdinium</taxon>
    </lineage>
</organism>
<feature type="chain" id="PRO_5046766595" evidence="1">
    <location>
        <begin position="26"/>
        <end position="141"/>
    </location>
</feature>
<proteinExistence type="predicted"/>
<evidence type="ECO:0000313" key="3">
    <source>
        <dbReference type="Proteomes" id="UP001642484"/>
    </source>
</evidence>